<dbReference type="InterPro" id="IPR005247">
    <property type="entry name" value="YbhB_YbcL/LppC-like"/>
</dbReference>
<name>A0A4R5LXU3_9BURK</name>
<dbReference type="CDD" id="cd00865">
    <property type="entry name" value="PEBP_bact_arch"/>
    <property type="match status" value="1"/>
</dbReference>
<dbReference type="Pfam" id="PF01161">
    <property type="entry name" value="PBP"/>
    <property type="match status" value="1"/>
</dbReference>
<dbReference type="NCBIfam" id="TIGR00481">
    <property type="entry name" value="YbhB/YbcL family Raf kinase inhibitor-like protein"/>
    <property type="match status" value="1"/>
</dbReference>
<comment type="caution">
    <text evidence="1">The sequence shown here is derived from an EMBL/GenBank/DDBJ whole genome shotgun (WGS) entry which is preliminary data.</text>
</comment>
<dbReference type="Gene3D" id="3.90.280.10">
    <property type="entry name" value="PEBP-like"/>
    <property type="match status" value="1"/>
</dbReference>
<organism evidence="1 2">
    <name type="scientific">Paraburkholderia silviterrae</name>
    <dbReference type="NCBI Taxonomy" id="2528715"/>
    <lineage>
        <taxon>Bacteria</taxon>
        <taxon>Pseudomonadati</taxon>
        <taxon>Pseudomonadota</taxon>
        <taxon>Betaproteobacteria</taxon>
        <taxon>Burkholderiales</taxon>
        <taxon>Burkholderiaceae</taxon>
        <taxon>Paraburkholderia</taxon>
    </lineage>
</organism>
<dbReference type="OrthoDB" id="9797506at2"/>
<reference evidence="1 2" key="1">
    <citation type="submission" date="2019-03" db="EMBL/GenBank/DDBJ databases">
        <title>Paraburkholderia sp. 4M-K11, isolated from subtropical forest soil.</title>
        <authorList>
            <person name="Gao Z.-H."/>
            <person name="Qiu L.-H."/>
        </authorList>
    </citation>
    <scope>NUCLEOTIDE SEQUENCE [LARGE SCALE GENOMIC DNA]</scope>
    <source>
        <strain evidence="1 2">4M-K11</strain>
    </source>
</reference>
<accession>A0A4R5LXU3</accession>
<dbReference type="RefSeq" id="WP_133200165.1">
    <property type="nucleotide sequence ID" value="NZ_JBHUCW010000018.1"/>
</dbReference>
<proteinExistence type="predicted"/>
<dbReference type="PANTHER" id="PTHR30289">
    <property type="entry name" value="UNCHARACTERIZED PROTEIN YBCL-RELATED"/>
    <property type="match status" value="1"/>
</dbReference>
<sequence>MRASRDLACRTTRSALPTVKGARAFNARTICRLGAGLVVIALAHVDAHAQSTFALSSTNFRDGAQAAASQVFNDNGCTGANRSPQLTWRNPPAGTRSYAVTMFDPDAPGSGWWHWAAANIPAHVNALPENASASGALKQLGALEARNDFGGAGYDGPCPPPGKPHRYVVTVYALSVDKLALAPGAPATVFDHAIRGAALGNAQITVTYGR</sequence>
<evidence type="ECO:0000313" key="2">
    <source>
        <dbReference type="Proteomes" id="UP000295722"/>
    </source>
</evidence>
<dbReference type="AlphaFoldDB" id="A0A4R5LXU3"/>
<dbReference type="EMBL" id="SMRP01000052">
    <property type="protein sequence ID" value="TDG17084.1"/>
    <property type="molecule type" value="Genomic_DNA"/>
</dbReference>
<dbReference type="SUPFAM" id="SSF49777">
    <property type="entry name" value="PEBP-like"/>
    <property type="match status" value="1"/>
</dbReference>
<dbReference type="InterPro" id="IPR008914">
    <property type="entry name" value="PEBP"/>
</dbReference>
<dbReference type="Proteomes" id="UP000295722">
    <property type="component" value="Unassembled WGS sequence"/>
</dbReference>
<keyword evidence="2" id="KW-1185">Reference proteome</keyword>
<evidence type="ECO:0000313" key="1">
    <source>
        <dbReference type="EMBL" id="TDG17084.1"/>
    </source>
</evidence>
<dbReference type="InterPro" id="IPR036610">
    <property type="entry name" value="PEBP-like_sf"/>
</dbReference>
<protein>
    <submittedName>
        <fullName evidence="1">YbhB/YbcL family Raf kinase inhibitor-like protein</fullName>
    </submittedName>
</protein>
<dbReference type="PANTHER" id="PTHR30289:SF1">
    <property type="entry name" value="PEBP (PHOSPHATIDYLETHANOLAMINE-BINDING PROTEIN) FAMILY PROTEIN"/>
    <property type="match status" value="1"/>
</dbReference>
<gene>
    <name evidence="1" type="ORF">EYW47_39180</name>
</gene>